<dbReference type="PANTHER" id="PTHR13847">
    <property type="entry name" value="SARCOSINE DEHYDROGENASE-RELATED"/>
    <property type="match status" value="1"/>
</dbReference>
<evidence type="ECO:0000259" key="2">
    <source>
        <dbReference type="Pfam" id="PF01266"/>
    </source>
</evidence>
<dbReference type="Gene3D" id="3.50.50.60">
    <property type="entry name" value="FAD/NAD(P)-binding domain"/>
    <property type="match status" value="1"/>
</dbReference>
<name>A0A2P7BHN3_9HYPH</name>
<dbReference type="InterPro" id="IPR006076">
    <property type="entry name" value="FAD-dep_OxRdtase"/>
</dbReference>
<comment type="caution">
    <text evidence="3">The sequence shown here is derived from an EMBL/GenBank/DDBJ whole genome shotgun (WGS) entry which is preliminary data.</text>
</comment>
<dbReference type="GO" id="GO:0005737">
    <property type="term" value="C:cytoplasm"/>
    <property type="evidence" value="ECO:0007669"/>
    <property type="project" value="TreeGrafter"/>
</dbReference>
<dbReference type="GO" id="GO:0016491">
    <property type="term" value="F:oxidoreductase activity"/>
    <property type="evidence" value="ECO:0007669"/>
    <property type="project" value="UniProtKB-KW"/>
</dbReference>
<accession>A0A2P7BHN3</accession>
<reference evidence="4" key="1">
    <citation type="submission" date="2017-11" db="EMBL/GenBank/DDBJ databases">
        <authorList>
            <person name="Kuznetsova I."/>
            <person name="Sazanova A."/>
            <person name="Chirak E."/>
            <person name="Safronova V."/>
            <person name="Willems A."/>
        </authorList>
    </citation>
    <scope>NUCLEOTIDE SEQUENCE [LARGE SCALE GENOMIC DNA]</scope>
    <source>
        <strain evidence="4">CCBAU 03422</strain>
    </source>
</reference>
<keyword evidence="4" id="KW-1185">Reference proteome</keyword>
<keyword evidence="1" id="KW-0560">Oxidoreductase</keyword>
<sequence length="403" mass="44883">MITQHRDLRSGRPVWLGRPASRVKIDLLSDDIETDIAIVGAGISGALMAESLSEAGFRVSIFDRREPVTGSTPASTALLQFEIDTPLHQLARQIGLKDAERAWRRSKLAVDALRERTRELKIACEMRNRNSLYLAGDLLDEKGLQKEFLARRRAGFETKFLDQDELKTRFRIDREAALMSFGNIEANPRKLALGYLRAAIERDAKIYSPVDVISIEPRSRDVLATTREGRKIRCKYLVSATGYEIPKQVPQEGHEIISTWALATPPQKEWLWPEGCLIWEASDPYLYMRTTGDGRIIAGGEDEEFEDEGERDAKLPAKTRAILEKLKKLFPKVTAEADYAWTGSFGSGSTGLPTIGSIPGMDRCYAVLGYGGNGITFSMVAAQLIRGLINGTGDPDEDLFAFK</sequence>
<dbReference type="Proteomes" id="UP000241764">
    <property type="component" value="Unassembled WGS sequence"/>
</dbReference>
<proteinExistence type="predicted"/>
<dbReference type="InterPro" id="IPR036188">
    <property type="entry name" value="FAD/NAD-bd_sf"/>
</dbReference>
<protein>
    <submittedName>
        <fullName evidence="3">FAD-dependent oxidoreductase</fullName>
    </submittedName>
</protein>
<evidence type="ECO:0000313" key="3">
    <source>
        <dbReference type="EMBL" id="PSH65949.1"/>
    </source>
</evidence>
<feature type="domain" description="FAD dependent oxidoreductase" evidence="2">
    <location>
        <begin position="35"/>
        <end position="385"/>
    </location>
</feature>
<dbReference type="Pfam" id="PF01266">
    <property type="entry name" value="DAO"/>
    <property type="match status" value="1"/>
</dbReference>
<gene>
    <name evidence="3" type="ORF">CU103_04880</name>
</gene>
<dbReference type="RefSeq" id="WP_106662817.1">
    <property type="nucleotide sequence ID" value="NZ_PGGM01000002.1"/>
</dbReference>
<dbReference type="EMBL" id="PGGM01000002">
    <property type="protein sequence ID" value="PSH65949.1"/>
    <property type="molecule type" value="Genomic_DNA"/>
</dbReference>
<evidence type="ECO:0000313" key="4">
    <source>
        <dbReference type="Proteomes" id="UP000241764"/>
    </source>
</evidence>
<dbReference type="SUPFAM" id="SSF51905">
    <property type="entry name" value="FAD/NAD(P)-binding domain"/>
    <property type="match status" value="1"/>
</dbReference>
<dbReference type="OrthoDB" id="311718at2"/>
<organism evidence="3 4">
    <name type="scientific">Phyllobacterium sophorae</name>
    <dbReference type="NCBI Taxonomy" id="1520277"/>
    <lineage>
        <taxon>Bacteria</taxon>
        <taxon>Pseudomonadati</taxon>
        <taxon>Pseudomonadota</taxon>
        <taxon>Alphaproteobacteria</taxon>
        <taxon>Hyphomicrobiales</taxon>
        <taxon>Phyllobacteriaceae</taxon>
        <taxon>Phyllobacterium</taxon>
    </lineage>
</organism>
<evidence type="ECO:0000256" key="1">
    <source>
        <dbReference type="ARBA" id="ARBA00023002"/>
    </source>
</evidence>
<dbReference type="PANTHER" id="PTHR13847:SF201">
    <property type="entry name" value="PUTATIBE OXIDOREDUCTASE"/>
    <property type="match status" value="1"/>
</dbReference>
<dbReference type="AlphaFoldDB" id="A0A2P7BHN3"/>
<dbReference type="Gene3D" id="3.30.9.10">
    <property type="entry name" value="D-Amino Acid Oxidase, subunit A, domain 2"/>
    <property type="match status" value="1"/>
</dbReference>
<dbReference type="PRINTS" id="PR00420">
    <property type="entry name" value="RNGMNOXGNASE"/>
</dbReference>